<dbReference type="AlphaFoldDB" id="A0AA39IJT7"/>
<dbReference type="InterPro" id="IPR040194">
    <property type="entry name" value="Cwf19-like"/>
</dbReference>
<reference evidence="1" key="1">
    <citation type="submission" date="2023-06" db="EMBL/GenBank/DDBJ databases">
        <title>Genomic analysis of the entomopathogenic nematode Steinernema hermaphroditum.</title>
        <authorList>
            <person name="Schwarz E.M."/>
            <person name="Heppert J.K."/>
            <person name="Baniya A."/>
            <person name="Schwartz H.T."/>
            <person name="Tan C.-H."/>
            <person name="Antoshechkin I."/>
            <person name="Sternberg P.W."/>
            <person name="Goodrich-Blair H."/>
            <person name="Dillman A.R."/>
        </authorList>
    </citation>
    <scope>NUCLEOTIDE SEQUENCE</scope>
    <source>
        <strain evidence="1">PS9179</strain>
        <tissue evidence="1">Whole animal</tissue>
    </source>
</reference>
<dbReference type="PANTHER" id="PTHR12072:SF4">
    <property type="entry name" value="CWF19-LIKE PROTEIN 1"/>
    <property type="match status" value="1"/>
</dbReference>
<evidence type="ECO:0000313" key="1">
    <source>
        <dbReference type="EMBL" id="KAK0425647.1"/>
    </source>
</evidence>
<organism evidence="1 2">
    <name type="scientific">Steinernema hermaphroditum</name>
    <dbReference type="NCBI Taxonomy" id="289476"/>
    <lineage>
        <taxon>Eukaryota</taxon>
        <taxon>Metazoa</taxon>
        <taxon>Ecdysozoa</taxon>
        <taxon>Nematoda</taxon>
        <taxon>Chromadorea</taxon>
        <taxon>Rhabditida</taxon>
        <taxon>Tylenchina</taxon>
        <taxon>Panagrolaimomorpha</taxon>
        <taxon>Strongyloidoidea</taxon>
        <taxon>Steinernematidae</taxon>
        <taxon>Steinernema</taxon>
    </lineage>
</organism>
<sequence>MKQNKNASRKCPFNIYIDENKDYRDGKGVIQRACSVENLPLFNATQTNQLETGRSRSALLVPKATSIKDEPTKFSHAARPQELNAIPMQIDLSDQWIQEHLTDSQFPNHHQSLSSVFNSVHTGAPFQNHEILQESYQHVTRFMSFASVGNKEKQKWMHAFGSKPLKSMKREELVAQPPQTSEFPNKDILAEAFERKEGA</sequence>
<dbReference type="EMBL" id="JAUCMV010000001">
    <property type="protein sequence ID" value="KAK0425647.1"/>
    <property type="molecule type" value="Genomic_DNA"/>
</dbReference>
<proteinExistence type="predicted"/>
<gene>
    <name evidence="1" type="ORF">QR680_009301</name>
</gene>
<comment type="caution">
    <text evidence="1">The sequence shown here is derived from an EMBL/GenBank/DDBJ whole genome shotgun (WGS) entry which is preliminary data.</text>
</comment>
<dbReference type="PANTHER" id="PTHR12072">
    <property type="entry name" value="CWF19, CELL CYCLE CONTROL PROTEIN"/>
    <property type="match status" value="1"/>
</dbReference>
<keyword evidence="2" id="KW-1185">Reference proteome</keyword>
<accession>A0AA39IJT7</accession>
<name>A0AA39IJT7_9BILA</name>
<protein>
    <submittedName>
        <fullName evidence="1">Uncharacterized protein</fullName>
    </submittedName>
</protein>
<evidence type="ECO:0000313" key="2">
    <source>
        <dbReference type="Proteomes" id="UP001175271"/>
    </source>
</evidence>
<dbReference type="GO" id="GO:0000398">
    <property type="term" value="P:mRNA splicing, via spliceosome"/>
    <property type="evidence" value="ECO:0007669"/>
    <property type="project" value="TreeGrafter"/>
</dbReference>
<dbReference type="GO" id="GO:0061632">
    <property type="term" value="F:RNA lariat debranching enzyme activator activity"/>
    <property type="evidence" value="ECO:0007669"/>
    <property type="project" value="TreeGrafter"/>
</dbReference>
<dbReference type="Proteomes" id="UP001175271">
    <property type="component" value="Unassembled WGS sequence"/>
</dbReference>
<dbReference type="GO" id="GO:0071014">
    <property type="term" value="C:post-mRNA release spliceosomal complex"/>
    <property type="evidence" value="ECO:0007669"/>
    <property type="project" value="TreeGrafter"/>
</dbReference>